<sequence>STAAEPWTMAQSGTVNQDVKQGGQCNHRVNPQPELQNREEGPAGCLKKLEKYLLQLVR</sequence>
<accession>K0RSI6</accession>
<dbReference type="Proteomes" id="UP000266841">
    <property type="component" value="Unassembled WGS sequence"/>
</dbReference>
<evidence type="ECO:0000313" key="1">
    <source>
        <dbReference type="EMBL" id="EJK56748.1"/>
    </source>
</evidence>
<reference evidence="1 2" key="1">
    <citation type="journal article" date="2012" name="Genome Biol.">
        <title>Genome and low-iron response of an oceanic diatom adapted to chronic iron limitation.</title>
        <authorList>
            <person name="Lommer M."/>
            <person name="Specht M."/>
            <person name="Roy A.S."/>
            <person name="Kraemer L."/>
            <person name="Andreson R."/>
            <person name="Gutowska M.A."/>
            <person name="Wolf J."/>
            <person name="Bergner S.V."/>
            <person name="Schilhabel M.B."/>
            <person name="Klostermeier U.C."/>
            <person name="Beiko R.G."/>
            <person name="Rosenstiel P."/>
            <person name="Hippler M."/>
            <person name="Laroche J."/>
        </authorList>
    </citation>
    <scope>NUCLEOTIDE SEQUENCE [LARGE SCALE GENOMIC DNA]</scope>
    <source>
        <strain evidence="1 2">CCMP1005</strain>
    </source>
</reference>
<gene>
    <name evidence="1" type="ORF">THAOC_23302</name>
</gene>
<comment type="caution">
    <text evidence="1">The sequence shown here is derived from an EMBL/GenBank/DDBJ whole genome shotgun (WGS) entry which is preliminary data.</text>
</comment>
<dbReference type="AlphaFoldDB" id="K0RSI6"/>
<protein>
    <submittedName>
        <fullName evidence="1">Uncharacterized protein</fullName>
    </submittedName>
</protein>
<evidence type="ECO:0000313" key="2">
    <source>
        <dbReference type="Proteomes" id="UP000266841"/>
    </source>
</evidence>
<proteinExistence type="predicted"/>
<feature type="non-terminal residue" evidence="1">
    <location>
        <position position="1"/>
    </location>
</feature>
<dbReference type="EMBL" id="AGNL01030627">
    <property type="protein sequence ID" value="EJK56748.1"/>
    <property type="molecule type" value="Genomic_DNA"/>
</dbReference>
<name>K0RSI6_THAOC</name>
<organism evidence="1 2">
    <name type="scientific">Thalassiosira oceanica</name>
    <name type="common">Marine diatom</name>
    <dbReference type="NCBI Taxonomy" id="159749"/>
    <lineage>
        <taxon>Eukaryota</taxon>
        <taxon>Sar</taxon>
        <taxon>Stramenopiles</taxon>
        <taxon>Ochrophyta</taxon>
        <taxon>Bacillariophyta</taxon>
        <taxon>Coscinodiscophyceae</taxon>
        <taxon>Thalassiosirophycidae</taxon>
        <taxon>Thalassiosirales</taxon>
        <taxon>Thalassiosiraceae</taxon>
        <taxon>Thalassiosira</taxon>
    </lineage>
</organism>
<keyword evidence="2" id="KW-1185">Reference proteome</keyword>